<comment type="caution">
    <text evidence="1">The sequence shown here is derived from an EMBL/GenBank/DDBJ whole genome shotgun (WGS) entry which is preliminary data.</text>
</comment>
<dbReference type="InterPro" id="IPR008042">
    <property type="entry name" value="Retrotrans_Pao"/>
</dbReference>
<protein>
    <submittedName>
        <fullName evidence="1">Integrase core domain protein</fullName>
    </submittedName>
</protein>
<name>A0A8X6I8G4_9ARAC</name>
<dbReference type="Proteomes" id="UP000886998">
    <property type="component" value="Unassembled WGS sequence"/>
</dbReference>
<dbReference type="EMBL" id="BMAV01024688">
    <property type="protein sequence ID" value="GFS35308.1"/>
    <property type="molecule type" value="Genomic_DNA"/>
</dbReference>
<dbReference type="OrthoDB" id="6432435at2759"/>
<evidence type="ECO:0000313" key="1">
    <source>
        <dbReference type="EMBL" id="GFS35308.1"/>
    </source>
</evidence>
<gene>
    <name evidence="1" type="primary">RF55_14127</name>
    <name evidence="2" type="ORF">TNIN_180081</name>
    <name evidence="1" type="ORF">TNIN_237411</name>
</gene>
<reference evidence="1" key="1">
    <citation type="submission" date="2020-08" db="EMBL/GenBank/DDBJ databases">
        <title>Multicomponent nature underlies the extraordinary mechanical properties of spider dragline silk.</title>
        <authorList>
            <person name="Kono N."/>
            <person name="Nakamura H."/>
            <person name="Mori M."/>
            <person name="Yoshida Y."/>
            <person name="Ohtoshi R."/>
            <person name="Malay A.D."/>
            <person name="Moran D.A.P."/>
            <person name="Tomita M."/>
            <person name="Numata K."/>
            <person name="Arakawa K."/>
        </authorList>
    </citation>
    <scope>NUCLEOTIDE SEQUENCE</scope>
</reference>
<keyword evidence="3" id="KW-1185">Reference proteome</keyword>
<accession>A0A8X6I8G4</accession>
<dbReference type="Pfam" id="PF05380">
    <property type="entry name" value="Peptidase_A17"/>
    <property type="match status" value="1"/>
</dbReference>
<dbReference type="EMBL" id="BMAV01006671">
    <property type="protein sequence ID" value="GFY48836.1"/>
    <property type="molecule type" value="Genomic_DNA"/>
</dbReference>
<proteinExistence type="predicted"/>
<sequence length="139" mass="16043">MAQAKFDPRGWKFTGEAISLKYPNSPVLELLWDISEDVLFCDNSLVEIPPDIITRRVILSCANRVFDPIGFTCPVSLQPKILLQESWRSKVSRDSEISKDMKKTFLKCIEDIKMLHLVKIPRTFLISNISFKLSRILRC</sequence>
<organism evidence="1 3">
    <name type="scientific">Trichonephila inaurata madagascariensis</name>
    <dbReference type="NCBI Taxonomy" id="2747483"/>
    <lineage>
        <taxon>Eukaryota</taxon>
        <taxon>Metazoa</taxon>
        <taxon>Ecdysozoa</taxon>
        <taxon>Arthropoda</taxon>
        <taxon>Chelicerata</taxon>
        <taxon>Arachnida</taxon>
        <taxon>Araneae</taxon>
        <taxon>Araneomorphae</taxon>
        <taxon>Entelegynae</taxon>
        <taxon>Araneoidea</taxon>
        <taxon>Nephilidae</taxon>
        <taxon>Trichonephila</taxon>
        <taxon>Trichonephila inaurata</taxon>
    </lineage>
</organism>
<dbReference type="PANTHER" id="PTHR47331">
    <property type="entry name" value="PHD-TYPE DOMAIN-CONTAINING PROTEIN"/>
    <property type="match status" value="1"/>
</dbReference>
<evidence type="ECO:0000313" key="2">
    <source>
        <dbReference type="EMBL" id="GFY48836.1"/>
    </source>
</evidence>
<dbReference type="AlphaFoldDB" id="A0A8X6I8G4"/>
<evidence type="ECO:0000313" key="3">
    <source>
        <dbReference type="Proteomes" id="UP000886998"/>
    </source>
</evidence>